<reference evidence="1" key="1">
    <citation type="submission" date="2020-02" db="EMBL/GenBank/DDBJ databases">
        <authorList>
            <person name="Meier V. D."/>
        </authorList>
    </citation>
    <scope>NUCLEOTIDE SEQUENCE</scope>
    <source>
        <strain evidence="1">AVDCRST_MAG06</strain>
    </source>
</reference>
<gene>
    <name evidence="1" type="ORF">AVDCRST_MAG06-545</name>
</gene>
<evidence type="ECO:0000313" key="1">
    <source>
        <dbReference type="EMBL" id="CAA9376403.1"/>
    </source>
</evidence>
<organism evidence="1">
    <name type="scientific">uncultured Nocardioides sp</name>
    <dbReference type="NCBI Taxonomy" id="198441"/>
    <lineage>
        <taxon>Bacteria</taxon>
        <taxon>Bacillati</taxon>
        <taxon>Actinomycetota</taxon>
        <taxon>Actinomycetes</taxon>
        <taxon>Propionibacteriales</taxon>
        <taxon>Nocardioidaceae</taxon>
        <taxon>Nocardioides</taxon>
        <taxon>environmental samples</taxon>
    </lineage>
</organism>
<dbReference type="EMBL" id="CADCUP010000039">
    <property type="protein sequence ID" value="CAA9376403.1"/>
    <property type="molecule type" value="Genomic_DNA"/>
</dbReference>
<dbReference type="AlphaFoldDB" id="A0A6J4N6P6"/>
<feature type="non-terminal residue" evidence="1">
    <location>
        <position position="30"/>
    </location>
</feature>
<protein>
    <submittedName>
        <fullName evidence="1">Uncharacterized protein</fullName>
    </submittedName>
</protein>
<name>A0A6J4N6P6_9ACTN</name>
<sequence length="30" mass="3248">MAPSRPRRLAFLLLLVLALVNAPVLMSLAT</sequence>
<accession>A0A6J4N6P6</accession>
<proteinExistence type="predicted"/>